<feature type="transmembrane region" description="Helical" evidence="1">
    <location>
        <begin position="47"/>
        <end position="69"/>
    </location>
</feature>
<keyword evidence="1" id="KW-0472">Membrane</keyword>
<comment type="caution">
    <text evidence="2">The sequence shown here is derived from an EMBL/GenBank/DDBJ whole genome shotgun (WGS) entry which is preliminary data.</text>
</comment>
<reference evidence="2" key="2">
    <citation type="submission" date="2021-04" db="EMBL/GenBank/DDBJ databases">
        <authorList>
            <person name="Gilroy R."/>
        </authorList>
    </citation>
    <scope>NUCLEOTIDE SEQUENCE</scope>
    <source>
        <strain evidence="2">811</strain>
    </source>
</reference>
<feature type="transmembrane region" description="Helical" evidence="1">
    <location>
        <begin position="12"/>
        <end position="35"/>
    </location>
</feature>
<dbReference type="Proteomes" id="UP000824204">
    <property type="component" value="Unassembled WGS sequence"/>
</dbReference>
<proteinExistence type="predicted"/>
<dbReference type="EMBL" id="DXFX01000035">
    <property type="protein sequence ID" value="HIX07345.1"/>
    <property type="molecule type" value="Genomic_DNA"/>
</dbReference>
<organism evidence="2 3">
    <name type="scientific">Candidatus Borkfalkia faecipullorum</name>
    <dbReference type="NCBI Taxonomy" id="2838510"/>
    <lineage>
        <taxon>Bacteria</taxon>
        <taxon>Bacillati</taxon>
        <taxon>Bacillota</taxon>
        <taxon>Clostridia</taxon>
        <taxon>Christensenellales</taxon>
        <taxon>Christensenellaceae</taxon>
        <taxon>Candidatus Borkfalkia</taxon>
    </lineage>
</organism>
<sequence>MKSYTFKLSKLAFAGCIVGILLGIGGIAFTIYRMLAPSLGFSSPQLIIQHIVIIIASLLALVIFPAILIHSVYKVTDKEIILWFGIIKSTFLLKDIESVHLFTKTNKLVVYFKDDRYTVIVVKPEWYNEFVKDICNANKDIRYDDSTPDSDDSDDFSA</sequence>
<name>A0A9D2AFU7_9FIRM</name>
<dbReference type="AlphaFoldDB" id="A0A9D2AFU7"/>
<evidence type="ECO:0000313" key="2">
    <source>
        <dbReference type="EMBL" id="HIX07345.1"/>
    </source>
</evidence>
<evidence type="ECO:0000313" key="3">
    <source>
        <dbReference type="Proteomes" id="UP000824204"/>
    </source>
</evidence>
<keyword evidence="1" id="KW-1133">Transmembrane helix</keyword>
<gene>
    <name evidence="2" type="ORF">H9741_02625</name>
</gene>
<keyword evidence="1" id="KW-0812">Transmembrane</keyword>
<accession>A0A9D2AFU7</accession>
<protein>
    <submittedName>
        <fullName evidence="2">PH domain-containing protein</fullName>
    </submittedName>
</protein>
<evidence type="ECO:0000256" key="1">
    <source>
        <dbReference type="SAM" id="Phobius"/>
    </source>
</evidence>
<reference evidence="2" key="1">
    <citation type="journal article" date="2021" name="PeerJ">
        <title>Extensive microbial diversity within the chicken gut microbiome revealed by metagenomics and culture.</title>
        <authorList>
            <person name="Gilroy R."/>
            <person name="Ravi A."/>
            <person name="Getino M."/>
            <person name="Pursley I."/>
            <person name="Horton D.L."/>
            <person name="Alikhan N.F."/>
            <person name="Baker D."/>
            <person name="Gharbi K."/>
            <person name="Hall N."/>
            <person name="Watson M."/>
            <person name="Adriaenssens E.M."/>
            <person name="Foster-Nyarko E."/>
            <person name="Jarju S."/>
            <person name="Secka A."/>
            <person name="Antonio M."/>
            <person name="Oren A."/>
            <person name="Chaudhuri R.R."/>
            <person name="La Ragione R."/>
            <person name="Hildebrand F."/>
            <person name="Pallen M.J."/>
        </authorList>
    </citation>
    <scope>NUCLEOTIDE SEQUENCE</scope>
    <source>
        <strain evidence="2">811</strain>
    </source>
</reference>